<protein>
    <recommendedName>
        <fullName evidence="2">DUF4220 domain-containing protein</fullName>
    </recommendedName>
</protein>
<evidence type="ECO:0000259" key="2">
    <source>
        <dbReference type="Pfam" id="PF13968"/>
    </source>
</evidence>
<evidence type="ECO:0000313" key="4">
    <source>
        <dbReference type="Proteomes" id="UP001634007"/>
    </source>
</evidence>
<name>A0ABD3L2R7_EUCGL</name>
<comment type="caution">
    <text evidence="3">The sequence shown here is derived from an EMBL/GenBank/DDBJ whole genome shotgun (WGS) entry which is preliminary data.</text>
</comment>
<evidence type="ECO:0000313" key="3">
    <source>
        <dbReference type="EMBL" id="KAL3746195.1"/>
    </source>
</evidence>
<gene>
    <name evidence="3" type="ORF">ACJRO7_015188</name>
</gene>
<dbReference type="AlphaFoldDB" id="A0ABD3L2R7"/>
<feature type="transmembrane region" description="Helical" evidence="1">
    <location>
        <begin position="25"/>
        <end position="46"/>
    </location>
</feature>
<keyword evidence="4" id="KW-1185">Reference proteome</keyword>
<feature type="transmembrane region" description="Helical" evidence="1">
    <location>
        <begin position="128"/>
        <end position="149"/>
    </location>
</feature>
<sequence length="635" mass="73689">MEFFAWVPLVINKCFPWLMDLWEAWSIQLLVLTGLMFQITLAIFGGGRRYMTGPLIRFVVWSSYLLATYVAALALGKLTVIRVRDPEKPDYDTELKALLAPLLLMQLGYPDSITAYSVEDNRLGIRQVLNFVFTLAFVVLILIRCWNISAAASLYFPIFVSGMIKYGETIWALKSVYSENMSITLEDIDEEKNIPKLLRELPTDIPDLDIFVKAYYRFDTLKPHLENWLYHPMLMSRPWMSIEKYNVEKAYLTTSIELGFMYDVLYTKGPVLYTKLGITLRSISFVCLVSTLSGFAGIFQDSFLLDIYVAYTYALLIGVTFLEIYQILALPFSDWAIVKMVEHHRKPLVKTLLPFLVKMSMERKRSSGMIGQFNMLDYGLHDKWLKFIKIPEFVGQEEQLRRYLKSTLKAIDMDLKELLLEGMKDLERKRGLKPFTSRGQWTLESFHELQWSIETAFDRSIITWHMATDICYHSKFRESENCSGSKLLSDYMMYLLAIRPYVLSIPTNEITLEHAYSEVKKFLAVSNLGDRDKALGKLSPSPVQENDLELSVGHIFFKEWHVLEEARRLAGLLNKMEDPWKLISSVWVEMVCYTAYNCQIYNHTKLLRRGGDILTHVWLLLAHKTDKFNSMKSTT</sequence>
<feature type="domain" description="DUF4220" evidence="2">
    <location>
        <begin position="61"/>
        <end position="378"/>
    </location>
</feature>
<feature type="transmembrane region" description="Helical" evidence="1">
    <location>
        <begin position="278"/>
        <end position="299"/>
    </location>
</feature>
<dbReference type="PANTHER" id="PTHR31325">
    <property type="entry name" value="OS01G0798800 PROTEIN-RELATED"/>
    <property type="match status" value="1"/>
</dbReference>
<dbReference type="Pfam" id="PF04578">
    <property type="entry name" value="DUF594"/>
    <property type="match status" value="1"/>
</dbReference>
<reference evidence="3 4" key="1">
    <citation type="submission" date="2024-11" db="EMBL/GenBank/DDBJ databases">
        <title>Chromosome-level genome assembly of Eucalyptus globulus Labill. provides insights into its genome evolution.</title>
        <authorList>
            <person name="Li X."/>
        </authorList>
    </citation>
    <scope>NUCLEOTIDE SEQUENCE [LARGE SCALE GENOMIC DNA]</scope>
    <source>
        <strain evidence="3">CL2024</strain>
        <tissue evidence="3">Fresh tender leaves</tissue>
    </source>
</reference>
<feature type="transmembrane region" description="Helical" evidence="1">
    <location>
        <begin position="155"/>
        <end position="173"/>
    </location>
</feature>
<feature type="transmembrane region" description="Helical" evidence="1">
    <location>
        <begin position="58"/>
        <end position="78"/>
    </location>
</feature>
<proteinExistence type="predicted"/>
<evidence type="ECO:0000256" key="1">
    <source>
        <dbReference type="SAM" id="Phobius"/>
    </source>
</evidence>
<dbReference type="EMBL" id="JBJKBG010000003">
    <property type="protein sequence ID" value="KAL3746195.1"/>
    <property type="molecule type" value="Genomic_DNA"/>
</dbReference>
<dbReference type="InterPro" id="IPR025315">
    <property type="entry name" value="DUF4220"/>
</dbReference>
<keyword evidence="1" id="KW-1133">Transmembrane helix</keyword>
<keyword evidence="1" id="KW-0812">Transmembrane</keyword>
<feature type="transmembrane region" description="Helical" evidence="1">
    <location>
        <begin position="311"/>
        <end position="330"/>
    </location>
</feature>
<dbReference type="Pfam" id="PF13968">
    <property type="entry name" value="DUF4220"/>
    <property type="match status" value="1"/>
</dbReference>
<keyword evidence="1" id="KW-0472">Membrane</keyword>
<accession>A0ABD3L2R7</accession>
<organism evidence="3 4">
    <name type="scientific">Eucalyptus globulus</name>
    <name type="common">Tasmanian blue gum</name>
    <dbReference type="NCBI Taxonomy" id="34317"/>
    <lineage>
        <taxon>Eukaryota</taxon>
        <taxon>Viridiplantae</taxon>
        <taxon>Streptophyta</taxon>
        <taxon>Embryophyta</taxon>
        <taxon>Tracheophyta</taxon>
        <taxon>Spermatophyta</taxon>
        <taxon>Magnoliopsida</taxon>
        <taxon>eudicotyledons</taxon>
        <taxon>Gunneridae</taxon>
        <taxon>Pentapetalae</taxon>
        <taxon>rosids</taxon>
        <taxon>malvids</taxon>
        <taxon>Myrtales</taxon>
        <taxon>Myrtaceae</taxon>
        <taxon>Myrtoideae</taxon>
        <taxon>Eucalypteae</taxon>
        <taxon>Eucalyptus</taxon>
    </lineage>
</organism>
<dbReference type="InterPro" id="IPR007658">
    <property type="entry name" value="DUF594"/>
</dbReference>
<dbReference type="Proteomes" id="UP001634007">
    <property type="component" value="Unassembled WGS sequence"/>
</dbReference>